<organism evidence="2 3">
    <name type="scientific">Actinomadura yumaensis</name>
    <dbReference type="NCBI Taxonomy" id="111807"/>
    <lineage>
        <taxon>Bacteria</taxon>
        <taxon>Bacillati</taxon>
        <taxon>Actinomycetota</taxon>
        <taxon>Actinomycetes</taxon>
        <taxon>Streptosporangiales</taxon>
        <taxon>Thermomonosporaceae</taxon>
        <taxon>Actinomadura</taxon>
    </lineage>
</organism>
<dbReference type="EMBL" id="JBHSXS010000005">
    <property type="protein sequence ID" value="MFC6880530.1"/>
    <property type="molecule type" value="Genomic_DNA"/>
</dbReference>
<evidence type="ECO:0008006" key="4">
    <source>
        <dbReference type="Google" id="ProtNLM"/>
    </source>
</evidence>
<comment type="caution">
    <text evidence="2">The sequence shown here is derived from an EMBL/GenBank/DDBJ whole genome shotgun (WGS) entry which is preliminary data.</text>
</comment>
<evidence type="ECO:0000313" key="2">
    <source>
        <dbReference type="EMBL" id="MFC6880530.1"/>
    </source>
</evidence>
<gene>
    <name evidence="2" type="ORF">ACFQKB_12235</name>
</gene>
<name>A0ABW2CHQ1_9ACTN</name>
<evidence type="ECO:0000313" key="3">
    <source>
        <dbReference type="Proteomes" id="UP001596380"/>
    </source>
</evidence>
<keyword evidence="3" id="KW-1185">Reference proteome</keyword>
<feature type="chain" id="PRO_5046439614" description="Secreted protein" evidence="1">
    <location>
        <begin position="28"/>
        <end position="124"/>
    </location>
</feature>
<proteinExistence type="predicted"/>
<dbReference type="Proteomes" id="UP001596380">
    <property type="component" value="Unassembled WGS sequence"/>
</dbReference>
<feature type="signal peptide" evidence="1">
    <location>
        <begin position="1"/>
        <end position="27"/>
    </location>
</feature>
<sequence length="124" mass="13000">MKLVRTAALALAAIGGFTLATAPAALADPGPAADDVAPTYICDTDRPTPIVYPPFIHGLGCKASPGAPTEGEVRGPVNVFIIHARFSPAPGLWTCRHATVSAAEGNETVNVLGRFCEHPEERRR</sequence>
<protein>
    <recommendedName>
        <fullName evidence="4">Secreted protein</fullName>
    </recommendedName>
</protein>
<dbReference type="RefSeq" id="WP_160820872.1">
    <property type="nucleotide sequence ID" value="NZ_JBHSXE010000001.1"/>
</dbReference>
<reference evidence="3" key="1">
    <citation type="journal article" date="2019" name="Int. J. Syst. Evol. Microbiol.">
        <title>The Global Catalogue of Microorganisms (GCM) 10K type strain sequencing project: providing services to taxonomists for standard genome sequencing and annotation.</title>
        <authorList>
            <consortium name="The Broad Institute Genomics Platform"/>
            <consortium name="The Broad Institute Genome Sequencing Center for Infectious Disease"/>
            <person name="Wu L."/>
            <person name="Ma J."/>
        </authorList>
    </citation>
    <scope>NUCLEOTIDE SEQUENCE [LARGE SCALE GENOMIC DNA]</scope>
    <source>
        <strain evidence="3">JCM 3369</strain>
    </source>
</reference>
<accession>A0ABW2CHQ1</accession>
<keyword evidence="1" id="KW-0732">Signal</keyword>
<evidence type="ECO:0000256" key="1">
    <source>
        <dbReference type="SAM" id="SignalP"/>
    </source>
</evidence>